<sequence length="28" mass="3225">MCICNIRSTFDGKLCKEAYKLNSWSTVL</sequence>
<evidence type="ECO:0000313" key="1">
    <source>
        <dbReference type="EMBL" id="JAE38168.1"/>
    </source>
</evidence>
<name>A0A0A9HZ39_ARUDO</name>
<organism evidence="1">
    <name type="scientific">Arundo donax</name>
    <name type="common">Giant reed</name>
    <name type="synonym">Donax arundinaceus</name>
    <dbReference type="NCBI Taxonomy" id="35708"/>
    <lineage>
        <taxon>Eukaryota</taxon>
        <taxon>Viridiplantae</taxon>
        <taxon>Streptophyta</taxon>
        <taxon>Embryophyta</taxon>
        <taxon>Tracheophyta</taxon>
        <taxon>Spermatophyta</taxon>
        <taxon>Magnoliopsida</taxon>
        <taxon>Liliopsida</taxon>
        <taxon>Poales</taxon>
        <taxon>Poaceae</taxon>
        <taxon>PACMAD clade</taxon>
        <taxon>Arundinoideae</taxon>
        <taxon>Arundineae</taxon>
        <taxon>Arundo</taxon>
    </lineage>
</organism>
<reference evidence="1" key="2">
    <citation type="journal article" date="2015" name="Data Brief">
        <title>Shoot transcriptome of the giant reed, Arundo donax.</title>
        <authorList>
            <person name="Barrero R.A."/>
            <person name="Guerrero F.D."/>
            <person name="Moolhuijzen P."/>
            <person name="Goolsby J.A."/>
            <person name="Tidwell J."/>
            <person name="Bellgard S.E."/>
            <person name="Bellgard M.I."/>
        </authorList>
    </citation>
    <scope>NUCLEOTIDE SEQUENCE</scope>
    <source>
        <tissue evidence="1">Shoot tissue taken approximately 20 cm above the soil surface</tissue>
    </source>
</reference>
<dbReference type="AlphaFoldDB" id="A0A0A9HZ39"/>
<dbReference type="EMBL" id="GBRH01159728">
    <property type="protein sequence ID" value="JAE38168.1"/>
    <property type="molecule type" value="Transcribed_RNA"/>
</dbReference>
<protein>
    <submittedName>
        <fullName evidence="1">Uncharacterized protein</fullName>
    </submittedName>
</protein>
<accession>A0A0A9HZ39</accession>
<proteinExistence type="predicted"/>
<reference evidence="1" key="1">
    <citation type="submission" date="2014-09" db="EMBL/GenBank/DDBJ databases">
        <authorList>
            <person name="Magalhaes I.L.F."/>
            <person name="Oliveira U."/>
            <person name="Santos F.R."/>
            <person name="Vidigal T.H.D.A."/>
            <person name="Brescovit A.D."/>
            <person name="Santos A.J."/>
        </authorList>
    </citation>
    <scope>NUCLEOTIDE SEQUENCE</scope>
    <source>
        <tissue evidence="1">Shoot tissue taken approximately 20 cm above the soil surface</tissue>
    </source>
</reference>